<proteinExistence type="predicted"/>
<evidence type="ECO:0000313" key="6">
    <source>
        <dbReference type="Proteomes" id="UP001330827"/>
    </source>
</evidence>
<dbReference type="InterPro" id="IPR020845">
    <property type="entry name" value="AMP-binding_CS"/>
</dbReference>
<reference evidence="3 5" key="1">
    <citation type="submission" date="2019-06" db="EMBL/GenBank/DDBJ databases">
        <title>Sequencing the genomes of 1000 actinobacteria strains.</title>
        <authorList>
            <person name="Klenk H.-P."/>
        </authorList>
    </citation>
    <scope>NUCLEOTIDE SEQUENCE [LARGE SCALE GENOMIC DNA]</scope>
    <source>
        <strain evidence="3 5">DSM 42059</strain>
    </source>
</reference>
<dbReference type="RefSeq" id="WP_167523616.1">
    <property type="nucleotide sequence ID" value="NZ_CP109114.1"/>
</dbReference>
<dbReference type="InterPro" id="IPR050237">
    <property type="entry name" value="ATP-dep_AMP-bd_enzyme"/>
</dbReference>
<organism evidence="3 5">
    <name type="scientific">Streptomyces brevispora</name>
    <dbReference type="NCBI Taxonomy" id="887462"/>
    <lineage>
        <taxon>Bacteria</taxon>
        <taxon>Bacillati</taxon>
        <taxon>Actinomycetota</taxon>
        <taxon>Actinomycetes</taxon>
        <taxon>Kitasatosporales</taxon>
        <taxon>Streptomycetaceae</taxon>
        <taxon>Streptomyces</taxon>
    </lineage>
</organism>
<protein>
    <submittedName>
        <fullName evidence="4">AMP-binding protein</fullName>
    </submittedName>
    <submittedName>
        <fullName evidence="3">Fatty-acyl-CoA synthase/8-demethylnovobiocic acid synthase</fullName>
    </submittedName>
</protein>
<reference evidence="4 6" key="2">
    <citation type="submission" date="2022-10" db="EMBL/GenBank/DDBJ databases">
        <title>The complete genomes of actinobacterial strains from the NBC collection.</title>
        <authorList>
            <person name="Joergensen T.S."/>
            <person name="Alvarez Arevalo M."/>
            <person name="Sterndorff E.B."/>
            <person name="Faurdal D."/>
            <person name="Vuksanovic O."/>
            <person name="Mourched A.-S."/>
            <person name="Charusanti P."/>
            <person name="Shaw S."/>
            <person name="Blin K."/>
            <person name="Weber T."/>
        </authorList>
    </citation>
    <scope>NUCLEOTIDE SEQUENCE [LARGE SCALE GENOMIC DNA]</scope>
    <source>
        <strain evidence="4 6">NBC 01769</strain>
    </source>
</reference>
<dbReference type="InterPro" id="IPR042099">
    <property type="entry name" value="ANL_N_sf"/>
</dbReference>
<evidence type="ECO:0000313" key="4">
    <source>
        <dbReference type="EMBL" id="WSC12753.1"/>
    </source>
</evidence>
<keyword evidence="6" id="KW-1185">Reference proteome</keyword>
<gene>
    <name evidence="3" type="ORF">FHX80_114789</name>
    <name evidence="4" type="ORF">OIE64_07825</name>
</gene>
<evidence type="ECO:0000313" key="3">
    <source>
        <dbReference type="EMBL" id="TWG06294.1"/>
    </source>
</evidence>
<dbReference type="InterPro" id="IPR045851">
    <property type="entry name" value="AMP-bd_C_sf"/>
</dbReference>
<sequence length="552" mass="58631">MSSGPPVRIPLSWARHEHYAFRLLHIWAEQPDAPAVYWSGHCLTARESLSLVFDTAAALRNSGITPGDTVALLTAANHPTALFARYAAHLLGAAVVSVRAANPRSEAEMLPPEVQAEVLRDTGSRLLVADETTAGRAAALVSPGLRGLLLPAPGDAATQAYGTVGALARVPADAGFGPDEVAPYVPGARARITFTSGTTGLPKGIVQSYRTWNATVSIYPAAPGPRGPSRILAVTPVSHTVGSMVDAVLAAGGAAVLHPRFDADEVLDAFVRLGVTDTYLAVPHLYRLTERLSAAGRRPDLSSLRQVVYSGTPAAPHRIAEALRWFGESLSQLYGSSEAGGICGLDRLDHQEPELLPTVGLPFPWVGLCLRDPETGHDVPRGTIGEVCVRSATAMDGYLGRAPAEGRTPDGWLRTGDLGRLDVYGRLRLTGRLGQVIKSGGQKVYPVAVERVLAEYPAVRQAAVFGVRDHDRVERVYAAVSLYPGSDGDDVRLRAHVGARLDSAHVPVRISRWPELPLNDSGKPDVRYLRGLAEAADSEPGVREATGERGAI</sequence>
<dbReference type="EMBL" id="CP109114">
    <property type="protein sequence ID" value="WSC12753.1"/>
    <property type="molecule type" value="Genomic_DNA"/>
</dbReference>
<evidence type="ECO:0000313" key="5">
    <source>
        <dbReference type="Proteomes" id="UP000318186"/>
    </source>
</evidence>
<feature type="domain" description="AMP-dependent synthetase/ligase" evidence="1">
    <location>
        <begin position="28"/>
        <end position="399"/>
    </location>
</feature>
<dbReference type="Proteomes" id="UP001330827">
    <property type="component" value="Chromosome"/>
</dbReference>
<dbReference type="PANTHER" id="PTHR43767:SF7">
    <property type="entry name" value="MEDIUM_LONG-CHAIN-FATTY-ACID--COA LIGASE FADD8"/>
    <property type="match status" value="1"/>
</dbReference>
<evidence type="ECO:0000259" key="2">
    <source>
        <dbReference type="Pfam" id="PF13193"/>
    </source>
</evidence>
<evidence type="ECO:0000259" key="1">
    <source>
        <dbReference type="Pfam" id="PF00501"/>
    </source>
</evidence>
<accession>A0A561V3U5</accession>
<dbReference type="SUPFAM" id="SSF56801">
    <property type="entry name" value="Acetyl-CoA synthetase-like"/>
    <property type="match status" value="1"/>
</dbReference>
<dbReference type="Gene3D" id="3.30.300.30">
    <property type="match status" value="1"/>
</dbReference>
<dbReference type="Proteomes" id="UP000318186">
    <property type="component" value="Unassembled WGS sequence"/>
</dbReference>
<dbReference type="Pfam" id="PF13193">
    <property type="entry name" value="AMP-binding_C"/>
    <property type="match status" value="1"/>
</dbReference>
<dbReference type="PANTHER" id="PTHR43767">
    <property type="entry name" value="LONG-CHAIN-FATTY-ACID--COA LIGASE"/>
    <property type="match status" value="1"/>
</dbReference>
<dbReference type="Pfam" id="PF00501">
    <property type="entry name" value="AMP-binding"/>
    <property type="match status" value="1"/>
</dbReference>
<dbReference type="InterPro" id="IPR025110">
    <property type="entry name" value="AMP-bd_C"/>
</dbReference>
<dbReference type="GO" id="GO:0016877">
    <property type="term" value="F:ligase activity, forming carbon-sulfur bonds"/>
    <property type="evidence" value="ECO:0007669"/>
    <property type="project" value="UniProtKB-ARBA"/>
</dbReference>
<dbReference type="EMBL" id="VIWW01000001">
    <property type="protein sequence ID" value="TWG06294.1"/>
    <property type="molecule type" value="Genomic_DNA"/>
</dbReference>
<dbReference type="Gene3D" id="3.40.50.12780">
    <property type="entry name" value="N-terminal domain of ligase-like"/>
    <property type="match status" value="1"/>
</dbReference>
<dbReference type="InterPro" id="IPR000873">
    <property type="entry name" value="AMP-dep_synth/lig_dom"/>
</dbReference>
<dbReference type="PROSITE" id="PS00455">
    <property type="entry name" value="AMP_BINDING"/>
    <property type="match status" value="1"/>
</dbReference>
<feature type="domain" description="AMP-binding enzyme C-terminal" evidence="2">
    <location>
        <begin position="449"/>
        <end position="523"/>
    </location>
</feature>
<dbReference type="AlphaFoldDB" id="A0A561V3U5"/>
<name>A0A561V3U5_9ACTN</name>
<dbReference type="CDD" id="cd04433">
    <property type="entry name" value="AFD_class_I"/>
    <property type="match status" value="1"/>
</dbReference>